<name>A0A1H9MJB6_9BACT</name>
<gene>
    <name evidence="1" type="ORF">SAMN05444359_12949</name>
</gene>
<dbReference type="InterPro" id="IPR027417">
    <property type="entry name" value="P-loop_NTPase"/>
</dbReference>
<evidence type="ECO:0000313" key="2">
    <source>
        <dbReference type="Proteomes" id="UP000199021"/>
    </source>
</evidence>
<dbReference type="AlphaFoldDB" id="A0A1H9MJB6"/>
<organism evidence="1 2">
    <name type="scientific">Neolewinella agarilytica</name>
    <dbReference type="NCBI Taxonomy" id="478744"/>
    <lineage>
        <taxon>Bacteria</taxon>
        <taxon>Pseudomonadati</taxon>
        <taxon>Bacteroidota</taxon>
        <taxon>Saprospiria</taxon>
        <taxon>Saprospirales</taxon>
        <taxon>Lewinellaceae</taxon>
        <taxon>Neolewinella</taxon>
    </lineage>
</organism>
<sequence length="211" mass="24813">MAQGDTKKYIKPWRFDSQGITNRELSRTYIYRDDIIDDFLDPDPDNRLFFLVGPKGCGKTLLIHYKAYLYFNSYEDDRNNLQEVNASRDLVESLDFSEETLTQVGIKELQSVTVWNKVWEFAIMLVVLRKSKVGLPEELKHIEKQFRNARSLSTIVVEVINNIEKYVFSDFFSCRNAMRDRLDDLQQSYVMFVDRLDQALDSLLLRACLKI</sequence>
<dbReference type="Proteomes" id="UP000199021">
    <property type="component" value="Unassembled WGS sequence"/>
</dbReference>
<dbReference type="STRING" id="478744.SAMN05444359_12949"/>
<accession>A0A1H9MJB6</accession>
<proteinExistence type="predicted"/>
<dbReference type="SUPFAM" id="SSF52540">
    <property type="entry name" value="P-loop containing nucleoside triphosphate hydrolases"/>
    <property type="match status" value="1"/>
</dbReference>
<dbReference type="InParanoid" id="A0A1H9MJB6"/>
<reference evidence="2" key="1">
    <citation type="submission" date="2016-10" db="EMBL/GenBank/DDBJ databases">
        <authorList>
            <person name="Varghese N."/>
            <person name="Submissions S."/>
        </authorList>
    </citation>
    <scope>NUCLEOTIDE SEQUENCE [LARGE SCALE GENOMIC DNA]</scope>
    <source>
        <strain evidence="2">DSM 24740</strain>
    </source>
</reference>
<evidence type="ECO:0000313" key="1">
    <source>
        <dbReference type="EMBL" id="SER23794.1"/>
    </source>
</evidence>
<keyword evidence="2" id="KW-1185">Reference proteome</keyword>
<protein>
    <submittedName>
        <fullName evidence="1">Uncharacterized protein</fullName>
    </submittedName>
</protein>
<dbReference type="EMBL" id="FOFB01000029">
    <property type="protein sequence ID" value="SER23794.1"/>
    <property type="molecule type" value="Genomic_DNA"/>
</dbReference>
<dbReference type="RefSeq" id="WP_090172360.1">
    <property type="nucleotide sequence ID" value="NZ_FOFB01000029.1"/>
</dbReference>